<organism evidence="8">
    <name type="scientific">bioreactor metagenome</name>
    <dbReference type="NCBI Taxonomy" id="1076179"/>
    <lineage>
        <taxon>unclassified sequences</taxon>
        <taxon>metagenomes</taxon>
        <taxon>ecological metagenomes</taxon>
    </lineage>
</organism>
<keyword evidence="4 7" id="KW-0812">Transmembrane</keyword>
<protein>
    <submittedName>
        <fullName evidence="8">Putative glycosyltransferase</fullName>
        <ecNumber evidence="8">2.4.-.-</ecNumber>
    </submittedName>
</protein>
<keyword evidence="2 8" id="KW-0328">Glycosyltransferase</keyword>
<name>A0A645ID42_9ZZZZ</name>
<evidence type="ECO:0000256" key="5">
    <source>
        <dbReference type="ARBA" id="ARBA00022989"/>
    </source>
</evidence>
<feature type="transmembrane region" description="Helical" evidence="7">
    <location>
        <begin position="117"/>
        <end position="141"/>
    </location>
</feature>
<keyword evidence="6 7" id="KW-0472">Membrane</keyword>
<dbReference type="PANTHER" id="PTHR48090:SF1">
    <property type="entry name" value="PROPHAGE BACTOPRENOL GLUCOSYL TRANSFERASE HOMOLOG"/>
    <property type="match status" value="1"/>
</dbReference>
<feature type="transmembrane region" description="Helical" evidence="7">
    <location>
        <begin position="89"/>
        <end position="111"/>
    </location>
</feature>
<comment type="subcellular location">
    <subcellularLocation>
        <location evidence="1">Membrane</location>
        <topology evidence="1">Multi-pass membrane protein</topology>
    </subcellularLocation>
</comment>
<evidence type="ECO:0000256" key="7">
    <source>
        <dbReference type="SAM" id="Phobius"/>
    </source>
</evidence>
<evidence type="ECO:0000256" key="2">
    <source>
        <dbReference type="ARBA" id="ARBA00022676"/>
    </source>
</evidence>
<dbReference type="InterPro" id="IPR050256">
    <property type="entry name" value="Glycosyltransferase_2"/>
</dbReference>
<dbReference type="GO" id="GO:0005886">
    <property type="term" value="C:plasma membrane"/>
    <property type="evidence" value="ECO:0007669"/>
    <property type="project" value="TreeGrafter"/>
</dbReference>
<dbReference type="EMBL" id="VSSQ01111524">
    <property type="protein sequence ID" value="MPN48836.1"/>
    <property type="molecule type" value="Genomic_DNA"/>
</dbReference>
<proteinExistence type="predicted"/>
<keyword evidence="3 8" id="KW-0808">Transferase</keyword>
<dbReference type="PANTHER" id="PTHR48090">
    <property type="entry name" value="UNDECAPRENYL-PHOSPHATE 4-DEOXY-4-FORMAMIDO-L-ARABINOSE TRANSFERASE-RELATED"/>
    <property type="match status" value="1"/>
</dbReference>
<reference evidence="8" key="1">
    <citation type="submission" date="2019-08" db="EMBL/GenBank/DDBJ databases">
        <authorList>
            <person name="Kucharzyk K."/>
            <person name="Murdoch R.W."/>
            <person name="Higgins S."/>
            <person name="Loffler F."/>
        </authorList>
    </citation>
    <scope>NUCLEOTIDE SEQUENCE</scope>
</reference>
<dbReference type="AlphaFoldDB" id="A0A645ID42"/>
<evidence type="ECO:0000256" key="4">
    <source>
        <dbReference type="ARBA" id="ARBA00022692"/>
    </source>
</evidence>
<dbReference type="EC" id="2.4.-.-" evidence="8"/>
<evidence type="ECO:0000256" key="3">
    <source>
        <dbReference type="ARBA" id="ARBA00022679"/>
    </source>
</evidence>
<evidence type="ECO:0000256" key="6">
    <source>
        <dbReference type="ARBA" id="ARBA00023136"/>
    </source>
</evidence>
<sequence>MSAYPIPLDTGDFRLIGRNVADVFLRMREHNRFLRGMSAWMGYNAVPIEYERQERFAGKTKYSLKKMLRLASDGITGFSDKPLTLPMGLGIGVCAIAGLGLIALLVCALTVGVAPWLWAAAGIVLLQGIGFFFMGVQGMYFGRMYDELKGRPLYIVAEQLNLD</sequence>
<evidence type="ECO:0000256" key="1">
    <source>
        <dbReference type="ARBA" id="ARBA00004141"/>
    </source>
</evidence>
<keyword evidence="5 7" id="KW-1133">Transmembrane helix</keyword>
<comment type="caution">
    <text evidence="8">The sequence shown here is derived from an EMBL/GenBank/DDBJ whole genome shotgun (WGS) entry which is preliminary data.</text>
</comment>
<evidence type="ECO:0000313" key="8">
    <source>
        <dbReference type="EMBL" id="MPN48836.1"/>
    </source>
</evidence>
<gene>
    <name evidence="8" type="ORF">SDC9_196448</name>
</gene>
<dbReference type="GO" id="GO:0016757">
    <property type="term" value="F:glycosyltransferase activity"/>
    <property type="evidence" value="ECO:0007669"/>
    <property type="project" value="UniProtKB-KW"/>
</dbReference>
<accession>A0A645ID42</accession>